<feature type="region of interest" description="Disordered" evidence="1">
    <location>
        <begin position="1"/>
        <end position="82"/>
    </location>
</feature>
<gene>
    <name evidence="2" type="ORF">FEI13_15610</name>
</gene>
<evidence type="ECO:0000313" key="3">
    <source>
        <dbReference type="Proteomes" id="UP000306973"/>
    </source>
</evidence>
<dbReference type="AlphaFoldDB" id="A0A5R8MCS8"/>
<comment type="caution">
    <text evidence="2">The sequence shown here is derived from an EMBL/GenBank/DDBJ whole genome shotgun (WGS) entry which is preliminary data.</text>
</comment>
<dbReference type="EMBL" id="VBUI01000027">
    <property type="protein sequence ID" value="TLF47388.1"/>
    <property type="molecule type" value="Genomic_DNA"/>
</dbReference>
<keyword evidence="3" id="KW-1185">Reference proteome</keyword>
<sequence>MPSSSSRAASPSTGSCQRRQCPRLLGADPATGLQGGAVNPSLGATDAIPGVGPPLRPVPGAPRQIVRHSLSGPSLNLDAGCG</sequence>
<reference evidence="2 3" key="1">
    <citation type="journal article" date="2007" name="Int. J. Syst. Evol. Microbiol.">
        <title>Halomonas saccharevitans sp. nov., Halomonas arcis sp. nov. and Halomonas subterranea sp. nov., halophilic bacteria isolated from hypersaline environments of China.</title>
        <authorList>
            <person name="Xu X.W."/>
            <person name="Wu Y.H."/>
            <person name="Zhou Z."/>
            <person name="Wang C.S."/>
            <person name="Zhou Y.G."/>
            <person name="Zhang H.B."/>
            <person name="Wang Y."/>
            <person name="Wu M."/>
        </authorList>
    </citation>
    <scope>NUCLEOTIDE SEQUENCE [LARGE SCALE GENOMIC DNA]</scope>
    <source>
        <strain evidence="2 3">TBZ3</strain>
    </source>
</reference>
<organism evidence="2 3">
    <name type="scientific">Halomonas urmiana</name>
    <dbReference type="NCBI Taxonomy" id="490901"/>
    <lineage>
        <taxon>Bacteria</taxon>
        <taxon>Pseudomonadati</taxon>
        <taxon>Pseudomonadota</taxon>
        <taxon>Gammaproteobacteria</taxon>
        <taxon>Oceanospirillales</taxon>
        <taxon>Halomonadaceae</taxon>
        <taxon>Halomonas</taxon>
    </lineage>
</organism>
<evidence type="ECO:0000313" key="2">
    <source>
        <dbReference type="EMBL" id="TLF47388.1"/>
    </source>
</evidence>
<feature type="compositionally biased region" description="Low complexity" evidence="1">
    <location>
        <begin position="1"/>
        <end position="12"/>
    </location>
</feature>
<proteinExistence type="predicted"/>
<accession>A0A5R8MCS8</accession>
<name>A0A5R8MCS8_9GAMM</name>
<evidence type="ECO:0000256" key="1">
    <source>
        <dbReference type="SAM" id="MobiDB-lite"/>
    </source>
</evidence>
<dbReference type="Proteomes" id="UP000306973">
    <property type="component" value="Unassembled WGS sequence"/>
</dbReference>
<feature type="compositionally biased region" description="Pro residues" evidence="1">
    <location>
        <begin position="51"/>
        <end position="60"/>
    </location>
</feature>
<protein>
    <submittedName>
        <fullName evidence="2">Uncharacterized protein</fullName>
    </submittedName>
</protein>